<dbReference type="InterPro" id="IPR008258">
    <property type="entry name" value="Transglycosylase_SLT_dom_1"/>
</dbReference>
<evidence type="ECO:0000256" key="1">
    <source>
        <dbReference type="SAM" id="Phobius"/>
    </source>
</evidence>
<protein>
    <submittedName>
        <fullName evidence="3">Lytic transglycosylase domain-containing protein</fullName>
    </submittedName>
</protein>
<dbReference type="InterPro" id="IPR023346">
    <property type="entry name" value="Lysozyme-like_dom_sf"/>
</dbReference>
<name>A0A9D1DC01_9FIRM</name>
<dbReference type="CDD" id="cd16896">
    <property type="entry name" value="LT_Slt70-like"/>
    <property type="match status" value="1"/>
</dbReference>
<dbReference type="AlphaFoldDB" id="A0A9D1DC01"/>
<dbReference type="PANTHER" id="PTHR37423">
    <property type="entry name" value="SOLUBLE LYTIC MUREIN TRANSGLYCOSYLASE-RELATED"/>
    <property type="match status" value="1"/>
</dbReference>
<evidence type="ECO:0000313" key="3">
    <source>
        <dbReference type="EMBL" id="HIR40757.1"/>
    </source>
</evidence>
<reference evidence="3" key="2">
    <citation type="journal article" date="2021" name="PeerJ">
        <title>Extensive microbial diversity within the chicken gut microbiome revealed by metagenomics and culture.</title>
        <authorList>
            <person name="Gilroy R."/>
            <person name="Ravi A."/>
            <person name="Getino M."/>
            <person name="Pursley I."/>
            <person name="Horton D.L."/>
            <person name="Alikhan N.F."/>
            <person name="Baker D."/>
            <person name="Gharbi K."/>
            <person name="Hall N."/>
            <person name="Watson M."/>
            <person name="Adriaenssens E.M."/>
            <person name="Foster-Nyarko E."/>
            <person name="Jarju S."/>
            <person name="Secka A."/>
            <person name="Antonio M."/>
            <person name="Oren A."/>
            <person name="Chaudhuri R.R."/>
            <person name="La Ragione R."/>
            <person name="Hildebrand F."/>
            <person name="Pallen M.J."/>
        </authorList>
    </citation>
    <scope>NUCLEOTIDE SEQUENCE</scope>
    <source>
        <strain evidence="3">CHK184-25365</strain>
    </source>
</reference>
<keyword evidence="1" id="KW-1133">Transmembrane helix</keyword>
<keyword evidence="1" id="KW-0812">Transmembrane</keyword>
<sequence>MAKGKPNRLARVLGASVAVLVLLAAIVVGGLALCYQVLFPKPYHELVSKYAQEFSVDENLIYSVMKCESSFDPSATSSVPAMGLMQITEDTFDWISSKLPDGESYTVDQLYEPEVAIYYGTFFLSYLLEEFGHTQVALSAYHAGRGITNQWLEDPQYSGDGETLDVIPYPDTNQYVESVLGTYRVYQRLY</sequence>
<proteinExistence type="predicted"/>
<comment type="caution">
    <text evidence="3">The sequence shown here is derived from an EMBL/GenBank/DDBJ whole genome shotgun (WGS) entry which is preliminary data.</text>
</comment>
<feature type="transmembrane region" description="Helical" evidence="1">
    <location>
        <begin position="12"/>
        <end position="38"/>
    </location>
</feature>
<dbReference type="Pfam" id="PF01464">
    <property type="entry name" value="SLT"/>
    <property type="match status" value="1"/>
</dbReference>
<accession>A0A9D1DC01</accession>
<dbReference type="PANTHER" id="PTHR37423:SF2">
    <property type="entry name" value="MEMBRANE-BOUND LYTIC MUREIN TRANSGLYCOSYLASE C"/>
    <property type="match status" value="1"/>
</dbReference>
<evidence type="ECO:0000259" key="2">
    <source>
        <dbReference type="Pfam" id="PF01464"/>
    </source>
</evidence>
<dbReference type="EMBL" id="DVGY01000067">
    <property type="protein sequence ID" value="HIR40757.1"/>
    <property type="molecule type" value="Genomic_DNA"/>
</dbReference>
<keyword evidence="1" id="KW-0472">Membrane</keyword>
<dbReference type="SUPFAM" id="SSF53955">
    <property type="entry name" value="Lysozyme-like"/>
    <property type="match status" value="1"/>
</dbReference>
<feature type="domain" description="Transglycosylase SLT" evidence="2">
    <location>
        <begin position="46"/>
        <end position="155"/>
    </location>
</feature>
<dbReference type="Proteomes" id="UP000886749">
    <property type="component" value="Unassembled WGS sequence"/>
</dbReference>
<organism evidence="3 4">
    <name type="scientific">Candidatus Egerieicola pullicola</name>
    <dbReference type="NCBI Taxonomy" id="2840775"/>
    <lineage>
        <taxon>Bacteria</taxon>
        <taxon>Bacillati</taxon>
        <taxon>Bacillota</taxon>
        <taxon>Clostridia</taxon>
        <taxon>Eubacteriales</taxon>
        <taxon>Oscillospiraceae</taxon>
        <taxon>Oscillospiraceae incertae sedis</taxon>
        <taxon>Candidatus Egerieicola</taxon>
    </lineage>
</organism>
<dbReference type="Gene3D" id="1.10.530.10">
    <property type="match status" value="1"/>
</dbReference>
<gene>
    <name evidence="3" type="ORF">IAB36_02905</name>
</gene>
<reference evidence="3" key="1">
    <citation type="submission" date="2020-10" db="EMBL/GenBank/DDBJ databases">
        <authorList>
            <person name="Gilroy R."/>
        </authorList>
    </citation>
    <scope>NUCLEOTIDE SEQUENCE</scope>
    <source>
        <strain evidence="3">CHK184-25365</strain>
    </source>
</reference>
<evidence type="ECO:0000313" key="4">
    <source>
        <dbReference type="Proteomes" id="UP000886749"/>
    </source>
</evidence>